<dbReference type="GO" id="GO:0015562">
    <property type="term" value="F:efflux transmembrane transporter activity"/>
    <property type="evidence" value="ECO:0007669"/>
    <property type="project" value="InterPro"/>
</dbReference>
<evidence type="ECO:0000256" key="5">
    <source>
        <dbReference type="ARBA" id="ARBA00022692"/>
    </source>
</evidence>
<evidence type="ECO:0000256" key="4">
    <source>
        <dbReference type="ARBA" id="ARBA00022452"/>
    </source>
</evidence>
<keyword evidence="5" id="KW-0812">Transmembrane</keyword>
<dbReference type="OrthoDB" id="9811587at2"/>
<name>A0A413IL28_9BACT</name>
<organism evidence="8 9">
    <name type="scientific">Butyricimonas virosa</name>
    <dbReference type="NCBI Taxonomy" id="544645"/>
    <lineage>
        <taxon>Bacteria</taxon>
        <taxon>Pseudomonadati</taxon>
        <taxon>Bacteroidota</taxon>
        <taxon>Bacteroidia</taxon>
        <taxon>Bacteroidales</taxon>
        <taxon>Odoribacteraceae</taxon>
        <taxon>Butyricimonas</taxon>
    </lineage>
</organism>
<dbReference type="InterPro" id="IPR003423">
    <property type="entry name" value="OMP_efflux"/>
</dbReference>
<keyword evidence="6" id="KW-0472">Membrane</keyword>
<dbReference type="GO" id="GO:1990281">
    <property type="term" value="C:efflux pump complex"/>
    <property type="evidence" value="ECO:0007669"/>
    <property type="project" value="TreeGrafter"/>
</dbReference>
<dbReference type="GO" id="GO:0015288">
    <property type="term" value="F:porin activity"/>
    <property type="evidence" value="ECO:0007669"/>
    <property type="project" value="TreeGrafter"/>
</dbReference>
<evidence type="ECO:0000256" key="1">
    <source>
        <dbReference type="ARBA" id="ARBA00004442"/>
    </source>
</evidence>
<keyword evidence="3" id="KW-0813">Transport</keyword>
<evidence type="ECO:0000256" key="2">
    <source>
        <dbReference type="ARBA" id="ARBA00007613"/>
    </source>
</evidence>
<evidence type="ECO:0000256" key="6">
    <source>
        <dbReference type="ARBA" id="ARBA00023136"/>
    </source>
</evidence>
<dbReference type="InterPro" id="IPR051906">
    <property type="entry name" value="TolC-like"/>
</dbReference>
<dbReference type="Pfam" id="PF02321">
    <property type="entry name" value="OEP"/>
    <property type="match status" value="2"/>
</dbReference>
<dbReference type="Gene3D" id="1.20.1600.10">
    <property type="entry name" value="Outer membrane efflux proteins (OEP)"/>
    <property type="match status" value="1"/>
</dbReference>
<gene>
    <name evidence="8" type="ORF">DXA50_13225</name>
</gene>
<evidence type="ECO:0000313" key="9">
    <source>
        <dbReference type="Proteomes" id="UP000286063"/>
    </source>
</evidence>
<reference evidence="8 9" key="1">
    <citation type="submission" date="2018-08" db="EMBL/GenBank/DDBJ databases">
        <title>A genome reference for cultivated species of the human gut microbiota.</title>
        <authorList>
            <person name="Zou Y."/>
            <person name="Xue W."/>
            <person name="Luo G."/>
        </authorList>
    </citation>
    <scope>NUCLEOTIDE SEQUENCE [LARGE SCALE GENOMIC DNA]</scope>
    <source>
        <strain evidence="8 9">OF02-7</strain>
    </source>
</reference>
<dbReference type="RefSeq" id="WP_117775308.1">
    <property type="nucleotide sequence ID" value="NZ_CAUGOG010000017.1"/>
</dbReference>
<accession>A0A413IL28</accession>
<comment type="subcellular location">
    <subcellularLocation>
        <location evidence="1">Cell outer membrane</location>
    </subcellularLocation>
</comment>
<comment type="similarity">
    <text evidence="2">Belongs to the outer membrane factor (OMF) (TC 1.B.17) family.</text>
</comment>
<dbReference type="PANTHER" id="PTHR30026:SF20">
    <property type="entry name" value="OUTER MEMBRANE PROTEIN TOLC"/>
    <property type="match status" value="1"/>
</dbReference>
<comment type="caution">
    <text evidence="8">The sequence shown here is derived from an EMBL/GenBank/DDBJ whole genome shotgun (WGS) entry which is preliminary data.</text>
</comment>
<keyword evidence="4" id="KW-1134">Transmembrane beta strand</keyword>
<evidence type="ECO:0000256" key="7">
    <source>
        <dbReference type="ARBA" id="ARBA00023237"/>
    </source>
</evidence>
<dbReference type="AlphaFoldDB" id="A0A413IL28"/>
<evidence type="ECO:0000256" key="3">
    <source>
        <dbReference type="ARBA" id="ARBA00022448"/>
    </source>
</evidence>
<keyword evidence="7" id="KW-0998">Cell outer membrane</keyword>
<evidence type="ECO:0000313" key="8">
    <source>
        <dbReference type="EMBL" id="RGY15185.1"/>
    </source>
</evidence>
<dbReference type="SUPFAM" id="SSF56954">
    <property type="entry name" value="Outer membrane efflux proteins (OEP)"/>
    <property type="match status" value="1"/>
</dbReference>
<dbReference type="EMBL" id="QSCR01000025">
    <property type="protein sequence ID" value="RGY15185.1"/>
    <property type="molecule type" value="Genomic_DNA"/>
</dbReference>
<dbReference type="GO" id="GO:0009279">
    <property type="term" value="C:cell outer membrane"/>
    <property type="evidence" value="ECO:0007669"/>
    <property type="project" value="UniProtKB-SubCell"/>
</dbReference>
<protein>
    <submittedName>
        <fullName evidence="8">TolC family protein</fullName>
    </submittedName>
</protein>
<dbReference type="Proteomes" id="UP000286063">
    <property type="component" value="Unassembled WGS sequence"/>
</dbReference>
<dbReference type="PANTHER" id="PTHR30026">
    <property type="entry name" value="OUTER MEMBRANE PROTEIN TOLC"/>
    <property type="match status" value="1"/>
</dbReference>
<sequence length="457" mass="51771">MKKWSDIYSRFRNVKWGIIVFFGSVCVLLSSNDATAQSKTGAWSLCACIEHAREHNIQVEYARVALVNTSVELSRDKAQRLPSLAFSSTQGWGHQKKADAATGNLKSMSAYTGNYSLNGDFSLYEGRKLTNAIRQREIEEKAMTQKVFATQNDIEEAVARAYLQILYANETLKTNRQTLESSESQLSRTKGLHEAGSVSLSDLSQMEAQYSSDLYRVVQSENDLALAKLQLKQLLELDPEEDFEVVFPELDEKNVLLPLPGLEDVYREALRVRPEIKSQQMSVESSFLGEKIARGGYFPSVSLSASVTTNHDSKSSDSYFSQMDDRLVENVGVNISIPITNRKQVRTNVSKARLQTEQARLDERNVRKELLQTVESLHQDVVAAQSRYQAAVQRVKSTYESYRLVENEYKAGLKNVVDLLVEKNNYLSALQEQIQAKYQAVLAYKLLNFYRNEHIDI</sequence>
<proteinExistence type="inferred from homology"/>